<keyword evidence="5 9" id="KW-0472">Membrane</keyword>
<evidence type="ECO:0000256" key="8">
    <source>
        <dbReference type="SAM" id="Coils"/>
    </source>
</evidence>
<evidence type="ECO:0000259" key="12">
    <source>
        <dbReference type="Pfam" id="PF10659"/>
    </source>
</evidence>
<reference evidence="13" key="1">
    <citation type="submission" date="2013-02" db="EMBL/GenBank/DDBJ databases">
        <authorList>
            <person name="Cross G.A.M."/>
            <person name="Kim H.-S."/>
            <person name="Wickstead B."/>
        </authorList>
    </citation>
    <scope>NUCLEOTIDE SEQUENCE</scope>
    <source>
        <strain evidence="13">Lister 427</strain>
    </source>
</reference>
<dbReference type="GO" id="GO:0042783">
    <property type="term" value="P:symbiont-mediated evasion of host immune response"/>
    <property type="evidence" value="ECO:0007669"/>
    <property type="project" value="InterPro"/>
</dbReference>
<evidence type="ECO:0000259" key="11">
    <source>
        <dbReference type="Pfam" id="PF00913"/>
    </source>
</evidence>
<evidence type="ECO:0000256" key="5">
    <source>
        <dbReference type="ARBA" id="ARBA00023136"/>
    </source>
</evidence>
<proteinExistence type="predicted"/>
<dbReference type="Gene3D" id="3.90.150.10">
    <property type="entry name" value="Variant Surface Glycoprotein, subunit A domain 1"/>
    <property type="match status" value="1"/>
</dbReference>
<evidence type="ECO:0000256" key="10">
    <source>
        <dbReference type="SAM" id="SignalP"/>
    </source>
</evidence>
<feature type="chain" id="PRO_5004058324" evidence="10">
    <location>
        <begin position="25"/>
        <end position="537"/>
    </location>
</feature>
<evidence type="ECO:0000256" key="6">
    <source>
        <dbReference type="ARBA" id="ARBA00023180"/>
    </source>
</evidence>
<evidence type="ECO:0000256" key="3">
    <source>
        <dbReference type="ARBA" id="ARBA00022475"/>
    </source>
</evidence>
<keyword evidence="8" id="KW-0175">Coiled coil</keyword>
<evidence type="ECO:0000256" key="2">
    <source>
        <dbReference type="ARBA" id="ARBA00004609"/>
    </source>
</evidence>
<dbReference type="AlphaFoldDB" id="M4SUD1"/>
<evidence type="ECO:0000313" key="13">
    <source>
        <dbReference type="EMBL" id="AGH59948.1"/>
    </source>
</evidence>
<sequence>MARRNIVTTCILLITVHGAHVTQAAEGIGLKNSVWQPICQLSEELGTLPGFALDQAIQALNQAKKFDVASKRAAIYAAMQAGTQTAQKATLLKDYYARLAARAYNKLTSTAIKAQFNAATKTAYLKGRLDDYLGLLAQSTTTTNNACLLPGTANANGAVVVKGKTIGGIDCKLRPPDLATKTTAKAHLTNDGYPNLVEGGPGVGNNDHQPSDGTQKCKLLSAHNTNGYADSSPITAPPKAMAGYLTIPIGQTGVTLETKDNLKTADRTDTQAWYEAFAATKGQVDATDQSFVNETGDLDARPTLQTAITALLITKDTPQQADITAAATQVFGDKADNKRTDLENTIDNTEIPGSVIKQADVKRLGDISNLDTLSGILSHYELKISQNMADIKKQLAALNENKTEQKADCEKIKKAAECIKNGHCKWEGGEAKEGNHCKLNATTVEKQATQAEKDGATGTNTADCTATEEGKCDKTKCDWNAKRKECKVKEGAAVISAVIKAPLLLAFLLLLNFYELFVEVFFLNFINFMRFSYIAQC</sequence>
<accession>M4SUD1</accession>
<evidence type="ECO:0000256" key="4">
    <source>
        <dbReference type="ARBA" id="ARBA00022622"/>
    </source>
</evidence>
<dbReference type="InterPro" id="IPR027446">
    <property type="entry name" value="VSG_C_dom_sf"/>
</dbReference>
<dbReference type="InterPro" id="IPR019609">
    <property type="entry name" value="Variant_surf_glycoprt_trypan_C"/>
</dbReference>
<keyword evidence="9" id="KW-0812">Transmembrane</keyword>
<dbReference type="Pfam" id="PF00913">
    <property type="entry name" value="Trypan_glycop"/>
    <property type="match status" value="1"/>
</dbReference>
<name>M4SUD1_9TRYP</name>
<keyword evidence="7" id="KW-0449">Lipoprotein</keyword>
<dbReference type="VEuPathDB" id="TriTrypDB:Tb427_000266400"/>
<dbReference type="VEuPathDB" id="TriTrypDB:Tb427_000266500"/>
<dbReference type="GO" id="GO:0005886">
    <property type="term" value="C:plasma membrane"/>
    <property type="evidence" value="ECO:0007669"/>
    <property type="project" value="UniProtKB-SubCell"/>
</dbReference>
<feature type="transmembrane region" description="Helical" evidence="9">
    <location>
        <begin position="503"/>
        <end position="526"/>
    </location>
</feature>
<dbReference type="VEuPathDB" id="TriTrypDB:Tb1125.Tb11.v5.0918"/>
<dbReference type="InterPro" id="IPR001812">
    <property type="entry name" value="Trypano_VSG_A_N_dom"/>
</dbReference>
<keyword evidence="10" id="KW-0732">Signal</keyword>
<feature type="signal peptide" evidence="10">
    <location>
        <begin position="1"/>
        <end position="24"/>
    </location>
</feature>
<evidence type="ECO:0000256" key="1">
    <source>
        <dbReference type="ARBA" id="ARBA00002523"/>
    </source>
</evidence>
<feature type="coiled-coil region" evidence="8">
    <location>
        <begin position="388"/>
        <end position="415"/>
    </location>
</feature>
<organism evidence="13">
    <name type="scientific">Trypanosoma brucei</name>
    <dbReference type="NCBI Taxonomy" id="5691"/>
    <lineage>
        <taxon>Eukaryota</taxon>
        <taxon>Discoba</taxon>
        <taxon>Euglenozoa</taxon>
        <taxon>Kinetoplastea</taxon>
        <taxon>Metakinetoplastina</taxon>
        <taxon>Trypanosomatida</taxon>
        <taxon>Trypanosomatidae</taxon>
        <taxon>Trypanosoma</taxon>
    </lineage>
</organism>
<feature type="domain" description="Trypanosome variant surface glycoprotein C-terminal" evidence="12">
    <location>
        <begin position="409"/>
        <end position="493"/>
    </location>
</feature>
<keyword evidence="3" id="KW-1003">Cell membrane</keyword>
<protein>
    <submittedName>
        <fullName evidence="13">Variant surface glycoprotein 1003</fullName>
    </submittedName>
</protein>
<dbReference type="SUPFAM" id="SSF58087">
    <property type="entry name" value="Variant surface glycoprotein (N-terminal domain)"/>
    <property type="match status" value="1"/>
</dbReference>
<dbReference type="EMBL" id="KC612517">
    <property type="protein sequence ID" value="AGH59948.1"/>
    <property type="molecule type" value="Genomic_DNA"/>
</dbReference>
<evidence type="ECO:0000256" key="9">
    <source>
        <dbReference type="SAM" id="Phobius"/>
    </source>
</evidence>
<dbReference type="VEuPathDB" id="TriTrypDB:Tb427_000266600"/>
<dbReference type="SUPFAM" id="SSF118251">
    <property type="entry name" value="Variant surface glycoprotein MITAT 1.2, VSG 221, C-terminal domain"/>
    <property type="match status" value="1"/>
</dbReference>
<dbReference type="VEuPathDB" id="TriTrypDB:Tb11.v5.0918"/>
<dbReference type="GO" id="GO:0098552">
    <property type="term" value="C:side of membrane"/>
    <property type="evidence" value="ECO:0007669"/>
    <property type="project" value="UniProtKB-KW"/>
</dbReference>
<dbReference type="Gene3D" id="1.10.470.10">
    <property type="entry name" value="Variant Surface Glycoprotein, subunit A, domain 2"/>
    <property type="match status" value="1"/>
</dbReference>
<reference evidence="13" key="2">
    <citation type="journal article" date="2014" name="Mol. Biochem. Parasitol.">
        <title>Capturing the variant surface glycoprotein repertoire (the VSGnome) of Trypanosoma brucei Lister 427.</title>
        <authorList>
            <person name="Cross G.A."/>
            <person name="Kim H.S."/>
            <person name="Wickstead B."/>
        </authorList>
    </citation>
    <scope>NUCLEOTIDE SEQUENCE</scope>
    <source>
        <strain evidence="13">Lister 427</strain>
    </source>
</reference>
<comment type="subcellular location">
    <subcellularLocation>
        <location evidence="2">Cell membrane</location>
        <topology evidence="2">Lipid-anchor</topology>
        <topology evidence="2">GPI-anchor</topology>
    </subcellularLocation>
</comment>
<keyword evidence="4" id="KW-0336">GPI-anchor</keyword>
<comment type="function">
    <text evidence="1">VSG forms a coat on the surface of the parasite. The trypanosome evades the immune response of the host by expressing a series of antigenically distinct VSGs from an estimated 1000 VSG genes.</text>
</comment>
<keyword evidence="9" id="KW-1133">Transmembrane helix</keyword>
<keyword evidence="6" id="KW-0325">Glycoprotein</keyword>
<dbReference type="Pfam" id="PF10659">
    <property type="entry name" value="Trypan_glycop_C"/>
    <property type="match status" value="1"/>
</dbReference>
<evidence type="ECO:0000256" key="7">
    <source>
        <dbReference type="ARBA" id="ARBA00023288"/>
    </source>
</evidence>
<feature type="domain" description="Trypanosome variant surface glycoprotein A-type N-terminal" evidence="11">
    <location>
        <begin position="11"/>
        <end position="381"/>
    </location>
</feature>